<reference evidence="2 3" key="1">
    <citation type="journal article" date="2015" name="PLoS Pathog.">
        <title>Leptomonas seymouri: Adaptations to the Dixenous Life Cycle Analyzed by Genome Sequencing, Transcriptome Profiling and Co-infection with Leishmania donovani.</title>
        <authorList>
            <person name="Kraeva N."/>
            <person name="Butenko A."/>
            <person name="Hlavacova J."/>
            <person name="Kostygov A."/>
            <person name="Myskova J."/>
            <person name="Grybchuk D."/>
            <person name="Lestinova T."/>
            <person name="Votypka J."/>
            <person name="Volf P."/>
            <person name="Opperdoes F."/>
            <person name="Flegontov P."/>
            <person name="Lukes J."/>
            <person name="Yurchenko V."/>
        </authorList>
    </citation>
    <scope>NUCLEOTIDE SEQUENCE [LARGE SCALE GENOMIC DNA]</scope>
    <source>
        <strain evidence="2 3">ATCC 30220</strain>
    </source>
</reference>
<name>A0A0N1IMW8_LEPSE</name>
<organism evidence="2 3">
    <name type="scientific">Leptomonas seymouri</name>
    <dbReference type="NCBI Taxonomy" id="5684"/>
    <lineage>
        <taxon>Eukaryota</taxon>
        <taxon>Discoba</taxon>
        <taxon>Euglenozoa</taxon>
        <taxon>Kinetoplastea</taxon>
        <taxon>Metakinetoplastina</taxon>
        <taxon>Trypanosomatida</taxon>
        <taxon>Trypanosomatidae</taxon>
        <taxon>Leishmaniinae</taxon>
        <taxon>Leptomonas</taxon>
    </lineage>
</organism>
<dbReference type="PANTHER" id="PTHR43404">
    <property type="entry name" value="LIPOPOLYSACCHARIDE CHOLINEPHOSPHOTRANSFERASE LICD"/>
    <property type="match status" value="1"/>
</dbReference>
<dbReference type="Pfam" id="PF04991">
    <property type="entry name" value="LicD"/>
    <property type="match status" value="1"/>
</dbReference>
<dbReference type="PANTHER" id="PTHR43404:SF1">
    <property type="entry name" value="MNN4P"/>
    <property type="match status" value="1"/>
</dbReference>
<comment type="caution">
    <text evidence="2">The sequence shown here is derived from an EMBL/GenBank/DDBJ whole genome shotgun (WGS) entry which is preliminary data.</text>
</comment>
<dbReference type="AlphaFoldDB" id="A0A0N1IMW8"/>
<dbReference type="GO" id="GO:0009100">
    <property type="term" value="P:glycoprotein metabolic process"/>
    <property type="evidence" value="ECO:0007669"/>
    <property type="project" value="UniProtKB-ARBA"/>
</dbReference>
<evidence type="ECO:0000259" key="1">
    <source>
        <dbReference type="Pfam" id="PF04991"/>
    </source>
</evidence>
<feature type="domain" description="LicD/FKTN/FKRP nucleotidyltransferase" evidence="1">
    <location>
        <begin position="274"/>
        <end position="307"/>
    </location>
</feature>
<dbReference type="Proteomes" id="UP000038009">
    <property type="component" value="Unassembled WGS sequence"/>
</dbReference>
<sequence>MLYYTAKAMQCNRPRLCGGVSCGFRPHLHRIPCVVCEAAEAAYCSKRKKRSTAVQARSRYTTETALTVGATKLPSLLPSTRQTASATSSALPTSSHFLVEQRRAALSQWMQTFSAEGRLSGPANYADSGANSPPLLRSREEFDACYSTYLRCHDTEVPGDLYRTLLHTLDQQCTRINVPQSVAGRSCRVHSETSATSSSIRIPTHLLVPRVDANSPAETSANSSSFASDAEPTNIFEGYVRQLFPSDPAAVAKQLAFQEALLSLREVLDEQRVAFFLACGTALGARRNGCFIPYDEDIDVGILYTDLCTCSPGNASESSAPHPFPPASDLQRCQGRLFELIHALASASMFLVFDVCGAVEKGLELRVLHIPTNTRIDINLYYPPVPGCDDALVQAEGPFLWASSFYEAASRRAHHMYRYRHRPFEKELARLPFCVRRADADGFWVPPERYLIENYGEDWHTPKQYTYTEGLSKEFKNIIDE</sequence>
<evidence type="ECO:0000313" key="2">
    <source>
        <dbReference type="EMBL" id="KPI90828.1"/>
    </source>
</evidence>
<dbReference type="EMBL" id="LJSK01000001">
    <property type="protein sequence ID" value="KPI90828.1"/>
    <property type="molecule type" value="Genomic_DNA"/>
</dbReference>
<accession>A0A0N1IMW8</accession>
<dbReference type="VEuPathDB" id="TriTrypDB:Lsey_0001_0610"/>
<gene>
    <name evidence="2" type="ORF">ABL78_0061</name>
</gene>
<dbReference type="InterPro" id="IPR052942">
    <property type="entry name" value="LPS_cholinephosphotransferase"/>
</dbReference>
<evidence type="ECO:0000313" key="3">
    <source>
        <dbReference type="Proteomes" id="UP000038009"/>
    </source>
</evidence>
<keyword evidence="3" id="KW-1185">Reference proteome</keyword>
<dbReference type="OMA" id="FVVFDIC"/>
<protein>
    <recommendedName>
        <fullName evidence="1">LicD/FKTN/FKRP nucleotidyltransferase domain-containing protein</fullName>
    </recommendedName>
</protein>
<dbReference type="InterPro" id="IPR007074">
    <property type="entry name" value="LicD/FKTN/FKRP_NTP_transf"/>
</dbReference>
<proteinExistence type="predicted"/>
<dbReference type="OrthoDB" id="444255at2759"/>